<dbReference type="FunFam" id="3.40.50.300:FF:000766">
    <property type="entry name" value="Recombination factor protein RarA"/>
    <property type="match status" value="1"/>
</dbReference>
<dbReference type="GO" id="GO:0005524">
    <property type="term" value="F:ATP binding"/>
    <property type="evidence" value="ECO:0007669"/>
    <property type="project" value="UniProtKB-KW"/>
</dbReference>
<dbReference type="FunFam" id="1.10.8.60:FF:000029">
    <property type="entry name" value="Replication-associated recombination protein A"/>
    <property type="match status" value="1"/>
</dbReference>
<keyword evidence="3" id="KW-0547">Nucleotide-binding</keyword>
<dbReference type="GO" id="GO:0008047">
    <property type="term" value="F:enzyme activator activity"/>
    <property type="evidence" value="ECO:0007669"/>
    <property type="project" value="TreeGrafter"/>
</dbReference>
<evidence type="ECO:0000313" key="6">
    <source>
        <dbReference type="EMBL" id="MBS4215538.1"/>
    </source>
</evidence>
<comment type="caution">
    <text evidence="6">The sequence shown here is derived from an EMBL/GenBank/DDBJ whole genome shotgun (WGS) entry which is preliminary data.</text>
</comment>
<dbReference type="SUPFAM" id="SSF52540">
    <property type="entry name" value="P-loop containing nucleoside triphosphate hydrolases"/>
    <property type="match status" value="1"/>
</dbReference>
<dbReference type="InterPro" id="IPR021886">
    <property type="entry name" value="MgsA_C"/>
</dbReference>
<dbReference type="CDD" id="cd00009">
    <property type="entry name" value="AAA"/>
    <property type="match status" value="1"/>
</dbReference>
<evidence type="ECO:0000256" key="2">
    <source>
        <dbReference type="ARBA" id="ARBA00020776"/>
    </source>
</evidence>
<dbReference type="Pfam" id="PF16193">
    <property type="entry name" value="AAA_assoc_2"/>
    <property type="match status" value="1"/>
</dbReference>
<dbReference type="InterPro" id="IPR027417">
    <property type="entry name" value="P-loop_NTPase"/>
</dbReference>
<dbReference type="FunFam" id="1.10.3710.10:FF:000003">
    <property type="entry name" value="ATPase, AAA family protein"/>
    <property type="match status" value="1"/>
</dbReference>
<dbReference type="RefSeq" id="WP_213120068.1">
    <property type="nucleotide sequence ID" value="NZ_JAGYPF010000005.1"/>
</dbReference>
<proteinExistence type="inferred from homology"/>
<evidence type="ECO:0000256" key="1">
    <source>
        <dbReference type="ARBA" id="ARBA00008959"/>
    </source>
</evidence>
<dbReference type="InterPro" id="IPR032423">
    <property type="entry name" value="AAA_assoc_2"/>
</dbReference>
<dbReference type="InterPro" id="IPR051314">
    <property type="entry name" value="AAA_ATPase_RarA/MGS1/WRNIP1"/>
</dbReference>
<feature type="domain" description="AAA+ ATPase" evidence="5">
    <location>
        <begin position="39"/>
        <end position="151"/>
    </location>
</feature>
<dbReference type="Gene3D" id="3.40.50.300">
    <property type="entry name" value="P-loop containing nucleotide triphosphate hydrolases"/>
    <property type="match status" value="1"/>
</dbReference>
<dbReference type="EMBL" id="JAGYPF010000005">
    <property type="protein sequence ID" value="MBS4215538.1"/>
    <property type="molecule type" value="Genomic_DNA"/>
</dbReference>
<evidence type="ECO:0000256" key="3">
    <source>
        <dbReference type="ARBA" id="ARBA00022741"/>
    </source>
</evidence>
<dbReference type="InterPro" id="IPR003959">
    <property type="entry name" value="ATPase_AAA_core"/>
</dbReference>
<keyword evidence="4" id="KW-0067">ATP-binding</keyword>
<dbReference type="FunFam" id="1.20.272.10:FF:000001">
    <property type="entry name" value="Putative AAA family ATPase"/>
    <property type="match status" value="1"/>
</dbReference>
<dbReference type="Pfam" id="PF12002">
    <property type="entry name" value="MgsA_C"/>
    <property type="match status" value="1"/>
</dbReference>
<dbReference type="PANTHER" id="PTHR13779:SF7">
    <property type="entry name" value="ATPASE WRNIP1"/>
    <property type="match status" value="1"/>
</dbReference>
<comment type="similarity">
    <text evidence="1">Belongs to the AAA ATPase family. RarA/MGS1/WRNIP1 subfamily.</text>
</comment>
<dbReference type="InterPro" id="IPR003593">
    <property type="entry name" value="AAA+_ATPase"/>
</dbReference>
<dbReference type="InterPro" id="IPR008921">
    <property type="entry name" value="DNA_pol3_clamp-load_cplx_C"/>
</dbReference>
<dbReference type="PANTHER" id="PTHR13779">
    <property type="entry name" value="WERNER HELICASE-INTERACTING PROTEIN 1 FAMILY MEMBER"/>
    <property type="match status" value="1"/>
</dbReference>
<dbReference type="GO" id="GO:0017116">
    <property type="term" value="F:single-stranded DNA helicase activity"/>
    <property type="evidence" value="ECO:0007669"/>
    <property type="project" value="TreeGrafter"/>
</dbReference>
<organism evidence="6 7">
    <name type="scientific">Neobacillus rhizophilus</name>
    <dbReference type="NCBI Taxonomy" id="2833579"/>
    <lineage>
        <taxon>Bacteria</taxon>
        <taxon>Bacillati</taxon>
        <taxon>Bacillota</taxon>
        <taxon>Bacilli</taxon>
        <taxon>Bacillales</taxon>
        <taxon>Bacillaceae</taxon>
        <taxon>Neobacillus</taxon>
    </lineage>
</organism>
<dbReference type="SUPFAM" id="SSF48019">
    <property type="entry name" value="post-AAA+ oligomerization domain-like"/>
    <property type="match status" value="1"/>
</dbReference>
<dbReference type="GO" id="GO:0003677">
    <property type="term" value="F:DNA binding"/>
    <property type="evidence" value="ECO:0007669"/>
    <property type="project" value="InterPro"/>
</dbReference>
<name>A0A942UB74_9BACI</name>
<evidence type="ECO:0000256" key="4">
    <source>
        <dbReference type="ARBA" id="ARBA00022840"/>
    </source>
</evidence>
<dbReference type="GO" id="GO:0000731">
    <property type="term" value="P:DNA synthesis involved in DNA repair"/>
    <property type="evidence" value="ECO:0007669"/>
    <property type="project" value="TreeGrafter"/>
</dbReference>
<dbReference type="Proteomes" id="UP000679749">
    <property type="component" value="Unassembled WGS sequence"/>
</dbReference>
<dbReference type="Gene3D" id="1.10.8.60">
    <property type="match status" value="1"/>
</dbReference>
<dbReference type="Pfam" id="PF00004">
    <property type="entry name" value="AAA"/>
    <property type="match status" value="1"/>
</dbReference>
<dbReference type="GO" id="GO:0016887">
    <property type="term" value="F:ATP hydrolysis activity"/>
    <property type="evidence" value="ECO:0007669"/>
    <property type="project" value="InterPro"/>
</dbReference>
<protein>
    <recommendedName>
        <fullName evidence="2">Replication-associated recombination protein A</fullName>
    </recommendedName>
</protein>
<dbReference type="GO" id="GO:0006261">
    <property type="term" value="P:DNA-templated DNA replication"/>
    <property type="evidence" value="ECO:0007669"/>
    <property type="project" value="TreeGrafter"/>
</dbReference>
<accession>A0A942UB74</accession>
<dbReference type="CDD" id="cd18139">
    <property type="entry name" value="HLD_clamp_RarA"/>
    <property type="match status" value="1"/>
</dbReference>
<evidence type="ECO:0000313" key="7">
    <source>
        <dbReference type="Proteomes" id="UP000679749"/>
    </source>
</evidence>
<dbReference type="Gene3D" id="1.10.3710.10">
    <property type="entry name" value="DNA polymerase III clamp loader subunits, C-terminal domain"/>
    <property type="match status" value="1"/>
</dbReference>
<gene>
    <name evidence="6" type="ORF">KHA99_24270</name>
</gene>
<dbReference type="SMART" id="SM00382">
    <property type="entry name" value="AAA"/>
    <property type="match status" value="1"/>
</dbReference>
<sequence length="423" mass="46484">MQQKPLAFRMRPRTIEEVAGQQHLVGEGKIIARMVKAKQLTSMILYGPPGIGKTSIASAIAGSTKYAFRTLNAVTNNKKDMEIVAAEAKMSGKVILLLDEVHRLDKAKQDFLLPYLENGMIVLIGATTSNPYHAINPAIRSRCQIFELKPLTPDEVTQTLVRALEDEERGYGRLKVDITEEALQHFAQGSGGDVRSSLNALELAILSSDPDENDIIHIDVQTAEECLQKKSIAADKDGDAHYDVLSGFQKSIRGSDVNAALHYLGRLIEAGDLVSISRRLIVIAYEDIGLANPQAGARTLAAIETAERLGFPEARIPLANAVIELCLSPKSNSAILAIDAALSDIQKGISGDVPDHLKDAHYRGAKELGRGIGYKYPHDYENGWVPQQYLPDRIKNKQYYQPKKTGKFEQALASVYEKLTRKS</sequence>
<reference evidence="6" key="1">
    <citation type="submission" date="2021-05" db="EMBL/GenBank/DDBJ databases">
        <title>Novel Bacillus species.</title>
        <authorList>
            <person name="Liu G."/>
        </authorList>
    </citation>
    <scope>NUCLEOTIDE SEQUENCE</scope>
    <source>
        <strain evidence="6">FJAT-49825</strain>
    </source>
</reference>
<keyword evidence="7" id="KW-1185">Reference proteome</keyword>
<evidence type="ECO:0000259" key="5">
    <source>
        <dbReference type="SMART" id="SM00382"/>
    </source>
</evidence>
<dbReference type="Gene3D" id="1.20.272.10">
    <property type="match status" value="1"/>
</dbReference>
<dbReference type="AlphaFoldDB" id="A0A942UB74"/>